<keyword evidence="3" id="KW-1185">Reference proteome</keyword>
<reference evidence="2 3" key="1">
    <citation type="journal article" date="2019" name="Commun. Biol.">
        <title>The bagworm genome reveals a unique fibroin gene that provides high tensile strength.</title>
        <authorList>
            <person name="Kono N."/>
            <person name="Nakamura H."/>
            <person name="Ohtoshi R."/>
            <person name="Tomita M."/>
            <person name="Numata K."/>
            <person name="Arakawa K."/>
        </authorList>
    </citation>
    <scope>NUCLEOTIDE SEQUENCE [LARGE SCALE GENOMIC DNA]</scope>
</reference>
<proteinExistence type="predicted"/>
<dbReference type="EMBL" id="BGZK01000351">
    <property type="protein sequence ID" value="GBP38559.1"/>
    <property type="molecule type" value="Genomic_DNA"/>
</dbReference>
<accession>A0A4C1VIZ7</accession>
<gene>
    <name evidence="2" type="ORF">EVAR_96161_1</name>
</gene>
<feature type="transmembrane region" description="Helical" evidence="1">
    <location>
        <begin position="45"/>
        <end position="64"/>
    </location>
</feature>
<keyword evidence="1" id="KW-0812">Transmembrane</keyword>
<name>A0A4C1VIZ7_EUMVA</name>
<organism evidence="2 3">
    <name type="scientific">Eumeta variegata</name>
    <name type="common">Bagworm moth</name>
    <name type="synonym">Eumeta japonica</name>
    <dbReference type="NCBI Taxonomy" id="151549"/>
    <lineage>
        <taxon>Eukaryota</taxon>
        <taxon>Metazoa</taxon>
        <taxon>Ecdysozoa</taxon>
        <taxon>Arthropoda</taxon>
        <taxon>Hexapoda</taxon>
        <taxon>Insecta</taxon>
        <taxon>Pterygota</taxon>
        <taxon>Neoptera</taxon>
        <taxon>Endopterygota</taxon>
        <taxon>Lepidoptera</taxon>
        <taxon>Glossata</taxon>
        <taxon>Ditrysia</taxon>
        <taxon>Tineoidea</taxon>
        <taxon>Psychidae</taxon>
        <taxon>Oiketicinae</taxon>
        <taxon>Eumeta</taxon>
    </lineage>
</organism>
<dbReference type="Proteomes" id="UP000299102">
    <property type="component" value="Unassembled WGS sequence"/>
</dbReference>
<comment type="caution">
    <text evidence="2">The sequence shown here is derived from an EMBL/GenBank/DDBJ whole genome shotgun (WGS) entry which is preliminary data.</text>
</comment>
<protein>
    <submittedName>
        <fullName evidence="2">Uncharacterized protein</fullName>
    </submittedName>
</protein>
<sequence length="193" mass="21331">MTDSVSSSEHIAEVLISSSLFGQDPPAGVPACNIRYTSSSKPYRALILTSSVWLLFALLIKYTFPQTFYLRSRALDLIPQALNPYWASLAQYGLRTCFLREHNPVGNAFIRSVGDARDYAAPPASGRTPETTRSPTTQSALFALAPCPLRCERSGTAKLVYIPYVPHMCGVDGSHYLFAASHARRGIFRNEKR</sequence>
<dbReference type="AlphaFoldDB" id="A0A4C1VIZ7"/>
<evidence type="ECO:0000313" key="2">
    <source>
        <dbReference type="EMBL" id="GBP38559.1"/>
    </source>
</evidence>
<evidence type="ECO:0000313" key="3">
    <source>
        <dbReference type="Proteomes" id="UP000299102"/>
    </source>
</evidence>
<evidence type="ECO:0000256" key="1">
    <source>
        <dbReference type="SAM" id="Phobius"/>
    </source>
</evidence>
<keyword evidence="1" id="KW-0472">Membrane</keyword>
<keyword evidence="1" id="KW-1133">Transmembrane helix</keyword>